<feature type="domain" description="Helicase HerA central" evidence="2">
    <location>
        <begin position="11"/>
        <end position="50"/>
    </location>
</feature>
<keyword evidence="4" id="KW-1185">Reference proteome</keyword>
<dbReference type="AlphaFoldDB" id="A0A327KYP2"/>
<dbReference type="PANTHER" id="PTHR42957:SF1">
    <property type="entry name" value="HELICASE MJ1565-RELATED"/>
    <property type="match status" value="1"/>
</dbReference>
<protein>
    <recommendedName>
        <fullName evidence="2">Helicase HerA central domain-containing protein</fullName>
    </recommendedName>
</protein>
<reference evidence="3 4" key="1">
    <citation type="submission" date="2017-07" db="EMBL/GenBank/DDBJ databases">
        <title>Draft Genome Sequences of Select Purple Nonsulfur Bacteria.</title>
        <authorList>
            <person name="Lasarre B."/>
            <person name="Mckinlay J.B."/>
        </authorList>
    </citation>
    <scope>NUCLEOTIDE SEQUENCE [LARGE SCALE GENOMIC DNA]</scope>
    <source>
        <strain evidence="3 4">DSM 5909</strain>
    </source>
</reference>
<accession>A0A327KYP2</accession>
<evidence type="ECO:0000256" key="1">
    <source>
        <dbReference type="SAM" id="MobiDB-lite"/>
    </source>
</evidence>
<evidence type="ECO:0000259" key="2">
    <source>
        <dbReference type="Pfam" id="PF01935"/>
    </source>
</evidence>
<feature type="region of interest" description="Disordered" evidence="1">
    <location>
        <begin position="377"/>
        <end position="407"/>
    </location>
</feature>
<gene>
    <name evidence="3" type="ORF">CH341_11550</name>
</gene>
<organism evidence="3 4">
    <name type="scientific">Rhodoplanes roseus</name>
    <dbReference type="NCBI Taxonomy" id="29409"/>
    <lineage>
        <taxon>Bacteria</taxon>
        <taxon>Pseudomonadati</taxon>
        <taxon>Pseudomonadota</taxon>
        <taxon>Alphaproteobacteria</taxon>
        <taxon>Hyphomicrobiales</taxon>
        <taxon>Nitrobacteraceae</taxon>
        <taxon>Rhodoplanes</taxon>
    </lineage>
</organism>
<dbReference type="SUPFAM" id="SSF52540">
    <property type="entry name" value="P-loop containing nucleoside triphosphate hydrolases"/>
    <property type="match status" value="1"/>
</dbReference>
<evidence type="ECO:0000313" key="3">
    <source>
        <dbReference type="EMBL" id="RAI43949.1"/>
    </source>
</evidence>
<dbReference type="Pfam" id="PF01935">
    <property type="entry name" value="DUF87"/>
    <property type="match status" value="1"/>
</dbReference>
<feature type="region of interest" description="Disordered" evidence="1">
    <location>
        <begin position="258"/>
        <end position="277"/>
    </location>
</feature>
<dbReference type="Proteomes" id="UP000249130">
    <property type="component" value="Unassembled WGS sequence"/>
</dbReference>
<dbReference type="InterPro" id="IPR008571">
    <property type="entry name" value="HerA-like"/>
</dbReference>
<dbReference type="RefSeq" id="WP_111419191.1">
    <property type="nucleotide sequence ID" value="NZ_NPEX01000063.1"/>
</dbReference>
<feature type="compositionally biased region" description="Low complexity" evidence="1">
    <location>
        <begin position="389"/>
        <end position="407"/>
    </location>
</feature>
<sequence length="570" mass="60143">MSRHPIPDAALDDRLGIVGMTGSGKTYGAGTCVERILAKRGRVIIPDPLGVWWGLRLLSDGRTTSALDVVVFGGPHADLPVSPQHGALIGETVAGMRESAILDLSGFETAASERRFMLAFLDALYRKATGEPVHLVFDEADLWAPERILDREGDATKLHGMMQTVVRRGRVKGLTSWLISQRPAALSKSVLSQVDGLVAFRLTASQDRKALGAWIEGQADKAEGAAMLGGLPTKARGEAVVWLPARGILADVAFPPKATWDSSRSPKRGEKRTSIDLPPLDLGSLKERLAAVEAETKANDPKALRAEVADLKRRLASNEAAKINMPDATALAEAERRGYDAGYAAGVGNGRAQVLVLLAPYSKGLVETMDRLRTGAAAPPISPVESRGAMPAAPCRPATPAPARAAAPRTPSVAAAGATLPKAERLVLTVLAQYPDGRAKNQIAILTGYAVDGGGFNNAISAARSAGRLEGSGDRLRITDRGLADLGTFEPLPTGRALLQHWLGKLGKAERAALSGLAEIHPRAMSKDELAARAGYEPSGGGFNNALSRLRTLELIEGRGELRASDALFG</sequence>
<dbReference type="InterPro" id="IPR002789">
    <property type="entry name" value="HerA_central"/>
</dbReference>
<dbReference type="PANTHER" id="PTHR42957">
    <property type="entry name" value="HELICASE MJ1565-RELATED"/>
    <property type="match status" value="1"/>
</dbReference>
<dbReference type="InterPro" id="IPR027417">
    <property type="entry name" value="P-loop_NTPase"/>
</dbReference>
<dbReference type="Gene3D" id="3.40.50.300">
    <property type="entry name" value="P-loop containing nucleotide triphosphate hydrolases"/>
    <property type="match status" value="1"/>
</dbReference>
<dbReference type="OrthoDB" id="8183885at2"/>
<evidence type="ECO:0000313" key="4">
    <source>
        <dbReference type="Proteomes" id="UP000249130"/>
    </source>
</evidence>
<proteinExistence type="predicted"/>
<name>A0A327KYP2_9BRAD</name>
<dbReference type="EMBL" id="NPEX01000063">
    <property type="protein sequence ID" value="RAI43949.1"/>
    <property type="molecule type" value="Genomic_DNA"/>
</dbReference>
<comment type="caution">
    <text evidence="3">The sequence shown here is derived from an EMBL/GenBank/DDBJ whole genome shotgun (WGS) entry which is preliminary data.</text>
</comment>